<keyword evidence="1" id="KW-0472">Membrane</keyword>
<keyword evidence="1" id="KW-1133">Transmembrane helix</keyword>
<keyword evidence="1" id="KW-0812">Transmembrane</keyword>
<evidence type="ECO:0000313" key="3">
    <source>
        <dbReference type="Proteomes" id="UP000239241"/>
    </source>
</evidence>
<proteinExistence type="predicted"/>
<name>A0A2S5VXL1_9MICO</name>
<gene>
    <name evidence="2" type="ORF">C5E16_01780</name>
</gene>
<dbReference type="AlphaFoldDB" id="A0A2S5VXL1"/>
<feature type="transmembrane region" description="Helical" evidence="1">
    <location>
        <begin position="12"/>
        <end position="34"/>
    </location>
</feature>
<protein>
    <submittedName>
        <fullName evidence="2">Uncharacterized protein</fullName>
    </submittedName>
</protein>
<evidence type="ECO:0000256" key="1">
    <source>
        <dbReference type="SAM" id="Phobius"/>
    </source>
</evidence>
<dbReference type="EMBL" id="PSXY01000002">
    <property type="protein sequence ID" value="PPF71003.1"/>
    <property type="molecule type" value="Genomic_DNA"/>
</dbReference>
<organism evidence="2 3">
    <name type="scientific">Clavibacter michiganensis</name>
    <dbReference type="NCBI Taxonomy" id="28447"/>
    <lineage>
        <taxon>Bacteria</taxon>
        <taxon>Bacillati</taxon>
        <taxon>Actinomycetota</taxon>
        <taxon>Actinomycetes</taxon>
        <taxon>Micrococcales</taxon>
        <taxon>Microbacteriaceae</taxon>
        <taxon>Clavibacter</taxon>
    </lineage>
</organism>
<reference evidence="2 3" key="1">
    <citation type="submission" date="2018-02" db="EMBL/GenBank/DDBJ databases">
        <title>Bacteriophage NCPPB3778 and a type I-E CRISPR drive the evolution of the US Biological Select Agent, Rathayibacter toxicus.</title>
        <authorList>
            <person name="Davis E.W.II."/>
            <person name="Tabima J.F."/>
            <person name="Weisberg A.J."/>
            <person name="Lopes L.D."/>
            <person name="Wiseman M.S."/>
            <person name="Wiseman M.S."/>
            <person name="Pupko T."/>
            <person name="Belcher M.S."/>
            <person name="Sechler A.J."/>
            <person name="Tancos M.A."/>
            <person name="Schroeder B.K."/>
            <person name="Murray T.D."/>
            <person name="Luster D.G."/>
            <person name="Schneider W.L."/>
            <person name="Rogers E."/>
            <person name="Andreote F.D."/>
            <person name="Grunwald N.J."/>
            <person name="Putnam M.L."/>
            <person name="Chang J.H."/>
        </authorList>
    </citation>
    <scope>NUCLEOTIDE SEQUENCE [LARGE SCALE GENOMIC DNA]</scope>
    <source>
        <strain evidence="2 3">AY1B3</strain>
    </source>
</reference>
<accession>A0A2S5VXL1</accession>
<sequence length="71" mass="7803">MTKRDEGDAAASIMPTQYFFLVVTGVVAIIFGAMHPEQRLLGFGAGAAFILVGGFFLVRGFRKKRRADPRK</sequence>
<feature type="transmembrane region" description="Helical" evidence="1">
    <location>
        <begin position="40"/>
        <end position="61"/>
    </location>
</feature>
<evidence type="ECO:0000313" key="2">
    <source>
        <dbReference type="EMBL" id="PPF71003.1"/>
    </source>
</evidence>
<comment type="caution">
    <text evidence="2">The sequence shown here is derived from an EMBL/GenBank/DDBJ whole genome shotgun (WGS) entry which is preliminary data.</text>
</comment>
<dbReference type="RefSeq" id="WP_104289301.1">
    <property type="nucleotide sequence ID" value="NZ_PSXY01000002.1"/>
</dbReference>
<dbReference type="Proteomes" id="UP000239241">
    <property type="component" value="Unassembled WGS sequence"/>
</dbReference>